<dbReference type="PANTHER" id="PTHR44591:SF23">
    <property type="entry name" value="CHEY SUBFAMILY"/>
    <property type="match status" value="1"/>
</dbReference>
<evidence type="ECO:0000313" key="5">
    <source>
        <dbReference type="Proteomes" id="UP001050975"/>
    </source>
</evidence>
<dbReference type="SUPFAM" id="SSF52172">
    <property type="entry name" value="CheY-like"/>
    <property type="match status" value="1"/>
</dbReference>
<sequence>MKKILVIEDDADQRIMISLFLRSENFQVTLAENGRVGLELARKIKPDLIVCDIHMPELNGYEVLKALRDDMATANIPFIFLTAEVDADAHCRAIGLGADDYLTKPTDLKHLLLAIAIHLKTISDQNPPTCGSEYDDSYFSLPSWRNVTYC</sequence>
<name>A0AAV3XE62_9CYAN</name>
<dbReference type="Proteomes" id="UP001050975">
    <property type="component" value="Unassembled WGS sequence"/>
</dbReference>
<proteinExistence type="predicted"/>
<evidence type="ECO:0000259" key="3">
    <source>
        <dbReference type="PROSITE" id="PS50110"/>
    </source>
</evidence>
<dbReference type="SMART" id="SM00448">
    <property type="entry name" value="REC"/>
    <property type="match status" value="1"/>
</dbReference>
<dbReference type="Pfam" id="PF00072">
    <property type="entry name" value="Response_reg"/>
    <property type="match status" value="1"/>
</dbReference>
<reference evidence="4" key="1">
    <citation type="submission" date="2019-10" db="EMBL/GenBank/DDBJ databases">
        <title>Draft genome sequece of Microseira wollei NIES-4236.</title>
        <authorList>
            <person name="Yamaguchi H."/>
            <person name="Suzuki S."/>
            <person name="Kawachi M."/>
        </authorList>
    </citation>
    <scope>NUCLEOTIDE SEQUENCE</scope>
    <source>
        <strain evidence="4">NIES-4236</strain>
    </source>
</reference>
<dbReference type="InterPro" id="IPR050595">
    <property type="entry name" value="Bact_response_regulator"/>
</dbReference>
<dbReference type="InterPro" id="IPR001789">
    <property type="entry name" value="Sig_transdc_resp-reg_receiver"/>
</dbReference>
<evidence type="ECO:0000256" key="2">
    <source>
        <dbReference type="PROSITE-ProRule" id="PRU00169"/>
    </source>
</evidence>
<dbReference type="GO" id="GO:0000160">
    <property type="term" value="P:phosphorelay signal transduction system"/>
    <property type="evidence" value="ECO:0007669"/>
    <property type="project" value="InterPro"/>
</dbReference>
<comment type="caution">
    <text evidence="4">The sequence shown here is derived from an EMBL/GenBank/DDBJ whole genome shotgun (WGS) entry which is preliminary data.</text>
</comment>
<dbReference type="CDD" id="cd17574">
    <property type="entry name" value="REC_OmpR"/>
    <property type="match status" value="1"/>
</dbReference>
<dbReference type="Gene3D" id="3.40.50.2300">
    <property type="match status" value="1"/>
</dbReference>
<feature type="domain" description="Response regulatory" evidence="3">
    <location>
        <begin position="3"/>
        <end position="119"/>
    </location>
</feature>
<organism evidence="4 5">
    <name type="scientific">Microseira wollei NIES-4236</name>
    <dbReference type="NCBI Taxonomy" id="2530354"/>
    <lineage>
        <taxon>Bacteria</taxon>
        <taxon>Bacillati</taxon>
        <taxon>Cyanobacteriota</taxon>
        <taxon>Cyanophyceae</taxon>
        <taxon>Oscillatoriophycideae</taxon>
        <taxon>Aerosakkonematales</taxon>
        <taxon>Aerosakkonemataceae</taxon>
        <taxon>Microseira</taxon>
    </lineage>
</organism>
<gene>
    <name evidence="4" type="ORF">MiSe_60340</name>
</gene>
<evidence type="ECO:0000256" key="1">
    <source>
        <dbReference type="ARBA" id="ARBA00022553"/>
    </source>
</evidence>
<accession>A0AAV3XE62</accession>
<dbReference type="PANTHER" id="PTHR44591">
    <property type="entry name" value="STRESS RESPONSE REGULATOR PROTEIN 1"/>
    <property type="match status" value="1"/>
</dbReference>
<protein>
    <submittedName>
        <fullName evidence="4">Two-component hybrid sensor and regulator</fullName>
    </submittedName>
</protein>
<feature type="modified residue" description="4-aspartylphosphate" evidence="2">
    <location>
        <position position="52"/>
    </location>
</feature>
<dbReference type="InterPro" id="IPR011006">
    <property type="entry name" value="CheY-like_superfamily"/>
</dbReference>
<dbReference type="AlphaFoldDB" id="A0AAV3XE62"/>
<dbReference type="PROSITE" id="PS50110">
    <property type="entry name" value="RESPONSE_REGULATORY"/>
    <property type="match status" value="1"/>
</dbReference>
<keyword evidence="5" id="KW-1185">Reference proteome</keyword>
<dbReference type="RefSeq" id="WP_226587442.1">
    <property type="nucleotide sequence ID" value="NZ_BLAY01000114.1"/>
</dbReference>
<evidence type="ECO:0000313" key="4">
    <source>
        <dbReference type="EMBL" id="GET41222.1"/>
    </source>
</evidence>
<dbReference type="EMBL" id="BLAY01000114">
    <property type="protein sequence ID" value="GET41222.1"/>
    <property type="molecule type" value="Genomic_DNA"/>
</dbReference>
<keyword evidence="1 2" id="KW-0597">Phosphoprotein</keyword>